<gene>
    <name evidence="2" type="ORF">PoB_003721700</name>
</gene>
<feature type="region of interest" description="Disordered" evidence="1">
    <location>
        <begin position="13"/>
        <end position="158"/>
    </location>
</feature>
<feature type="compositionally biased region" description="Polar residues" evidence="1">
    <location>
        <begin position="502"/>
        <end position="514"/>
    </location>
</feature>
<feature type="region of interest" description="Disordered" evidence="1">
    <location>
        <begin position="479"/>
        <end position="558"/>
    </location>
</feature>
<feature type="compositionally biased region" description="Polar residues" evidence="1">
    <location>
        <begin position="112"/>
        <end position="123"/>
    </location>
</feature>
<protein>
    <submittedName>
        <fullName evidence="2">Uncharacterized protein</fullName>
    </submittedName>
</protein>
<comment type="caution">
    <text evidence="2">The sequence shown here is derived from an EMBL/GenBank/DDBJ whole genome shotgun (WGS) entry which is preliminary data.</text>
</comment>
<dbReference type="EMBL" id="BLXT01004211">
    <property type="protein sequence ID" value="GFO10712.1"/>
    <property type="molecule type" value="Genomic_DNA"/>
</dbReference>
<reference evidence="2 3" key="1">
    <citation type="journal article" date="2021" name="Elife">
        <title>Chloroplast acquisition without the gene transfer in kleptoplastic sea slugs, Plakobranchus ocellatus.</title>
        <authorList>
            <person name="Maeda T."/>
            <person name="Takahashi S."/>
            <person name="Yoshida T."/>
            <person name="Shimamura S."/>
            <person name="Takaki Y."/>
            <person name="Nagai Y."/>
            <person name="Toyoda A."/>
            <person name="Suzuki Y."/>
            <person name="Arimoto A."/>
            <person name="Ishii H."/>
            <person name="Satoh N."/>
            <person name="Nishiyama T."/>
            <person name="Hasebe M."/>
            <person name="Maruyama T."/>
            <person name="Minagawa J."/>
            <person name="Obokata J."/>
            <person name="Shigenobu S."/>
        </authorList>
    </citation>
    <scope>NUCLEOTIDE SEQUENCE [LARGE SCALE GENOMIC DNA]</scope>
</reference>
<feature type="compositionally biased region" description="Polar residues" evidence="1">
    <location>
        <begin position="536"/>
        <end position="558"/>
    </location>
</feature>
<organism evidence="2 3">
    <name type="scientific">Plakobranchus ocellatus</name>
    <dbReference type="NCBI Taxonomy" id="259542"/>
    <lineage>
        <taxon>Eukaryota</taxon>
        <taxon>Metazoa</taxon>
        <taxon>Spiralia</taxon>
        <taxon>Lophotrochozoa</taxon>
        <taxon>Mollusca</taxon>
        <taxon>Gastropoda</taxon>
        <taxon>Heterobranchia</taxon>
        <taxon>Euthyneura</taxon>
        <taxon>Panpulmonata</taxon>
        <taxon>Sacoglossa</taxon>
        <taxon>Placobranchoidea</taxon>
        <taxon>Plakobranchidae</taxon>
        <taxon>Plakobranchus</taxon>
    </lineage>
</organism>
<evidence type="ECO:0000313" key="2">
    <source>
        <dbReference type="EMBL" id="GFO10712.1"/>
    </source>
</evidence>
<keyword evidence="3" id="KW-1185">Reference proteome</keyword>
<feature type="compositionally biased region" description="Polar residues" evidence="1">
    <location>
        <begin position="410"/>
        <end position="421"/>
    </location>
</feature>
<feature type="compositionally biased region" description="Basic and acidic residues" evidence="1">
    <location>
        <begin position="34"/>
        <end position="45"/>
    </location>
</feature>
<proteinExistence type="predicted"/>
<feature type="region of interest" description="Disordered" evidence="1">
    <location>
        <begin position="254"/>
        <end position="282"/>
    </location>
</feature>
<dbReference type="Proteomes" id="UP000735302">
    <property type="component" value="Unassembled WGS sequence"/>
</dbReference>
<evidence type="ECO:0000313" key="3">
    <source>
        <dbReference type="Proteomes" id="UP000735302"/>
    </source>
</evidence>
<name>A0AAV4AUS9_9GAST</name>
<accession>A0AAV4AUS9</accession>
<evidence type="ECO:0000256" key="1">
    <source>
        <dbReference type="SAM" id="MobiDB-lite"/>
    </source>
</evidence>
<feature type="compositionally biased region" description="Polar residues" evidence="1">
    <location>
        <begin position="483"/>
        <end position="495"/>
    </location>
</feature>
<sequence>MAEAYENVYVKWLKGQNGSSSNAPFLVDDDEDEEHRHGDYSKNHETGPPVLKPESYHPPNVSDVASGESSKQFTFSPSQPGISYQTHRSLEKPVKTYSAYGNTHKRKKQEAESQVSMNSNSGNIFDKFNQYHEDKPPSLILSPEAEDQQEPPQPKKYAVKSPDFCAMEADSTSELQRFHKGQENLDKVGSSEISLECDSTCMLGGSPSIVSPASNSTSGDTDEPIDCLKLHKTVEIQCNADSLDEKPYVPAKAEAPDIVSDLKPGRRRNGSDSPTTEASVGDGDRVSFCAEKRSTFLEDKSVGVNLTSGDCVLDSMDDSPSLASGGFIASQHMRRKQRHTVDCAEGFSKSMKMCVDEAPTLNAYGPPPFLTINESENVVATRNKSQRKKAKSSGIPKKRDPSKIKRPSYRRSNTVPVANSQRNMSHSVQAIWQLSQLQTQMQALLSQLWPKLPLNHMCPESPRFTDLLSDLITVLEKPEVEQRPNSSMPFISTETPAGDITHSPTPFSKGNRSSQNREHLPQGTTGVDHCNKDQENVSSHHTTETTLNPSLNSTSQNSHALERLPPVLDHVCSQNSSPTWAQSFEQNHRQQQVEGALVSEAQLTPMQSIESSSADTCVPQTSLASSDCPHLDLSLSQLCLEDGTEVCVKPVRVVLPKDPESDLAFFCETACRALQLLLPDVPVSLSNELASNPQALCAFIDNVCSVNVKGSHKKRF</sequence>
<dbReference type="AlphaFoldDB" id="A0AAV4AUS9"/>
<feature type="region of interest" description="Disordered" evidence="1">
    <location>
        <begin position="379"/>
        <end position="421"/>
    </location>
</feature>
<feature type="compositionally biased region" description="Polar residues" evidence="1">
    <location>
        <begin position="67"/>
        <end position="87"/>
    </location>
</feature>